<dbReference type="SMART" id="SM00387">
    <property type="entry name" value="HATPase_c"/>
    <property type="match status" value="1"/>
</dbReference>
<evidence type="ECO:0000256" key="13">
    <source>
        <dbReference type="SAM" id="Coils"/>
    </source>
</evidence>
<evidence type="ECO:0000256" key="12">
    <source>
        <dbReference type="ARBA" id="ARBA00023012"/>
    </source>
</evidence>
<proteinExistence type="predicted"/>
<evidence type="ECO:0000313" key="16">
    <source>
        <dbReference type="Proteomes" id="UP000078529"/>
    </source>
</evidence>
<dbReference type="Gene3D" id="1.10.287.130">
    <property type="match status" value="1"/>
</dbReference>
<dbReference type="SUPFAM" id="SSF55874">
    <property type="entry name" value="ATPase domain of HSP90 chaperone/DNA topoisomerase II/histidine kinase"/>
    <property type="match status" value="1"/>
</dbReference>
<keyword evidence="5" id="KW-0597">Phosphoprotein</keyword>
<keyword evidence="16" id="KW-1185">Reference proteome</keyword>
<protein>
    <recommendedName>
        <fullName evidence="3">histidine kinase</fullName>
        <ecNumber evidence="3">2.7.13.3</ecNumber>
    </recommendedName>
</protein>
<evidence type="ECO:0000256" key="6">
    <source>
        <dbReference type="ARBA" id="ARBA00022679"/>
    </source>
</evidence>
<keyword evidence="13" id="KW-0175">Coiled coil</keyword>
<name>A0A175RFV1_9HYPH</name>
<dbReference type="InterPro" id="IPR017055">
    <property type="entry name" value="Sig_transdc_His_kinase_DctB"/>
</dbReference>
<sequence>MIHAASPRPSPTVMRLVTLVGGFALLVVAWLAAGEIGRRSADSQLADRSESALAAAASVLRSEIGKQRAVPSVLAEDPEVLAVLREPTKPMLERVNRRLDGLAATTGASVIYLVARTGLAIASSNYADPQSFIGNDYRFRRYFSESITGGQAEQYALGSVSRRPGLYIARRVGSAEAPLGVVVLKMELDAVEETWRAGGNIVFATDEPGVILATTRLDWRFHTLQPLPPQKRYAIRETLQFGEAPLTPLSELSLSGGTQGRLASGPNREIPVFVSERPLGDPSLNWRLYLLLLSEDVLDEAQRSSRLVGFAIVLAVVGPGIALQRRRRRSHQRQADLRATAAELERRVAERTAEIADTNRRLRDAMDARERADQRAGELREELDQAARLATLGQIAAGVAHEINQPLTAIRTYGENAGLFLERGDTQRTADNLKLMVGLTDRIGSITGALRNFSRRGSQPLGPVSLREAADGAQMLLHNRFSVVSADLVREGDAWNLSVLGEPIRLEQVLVNLLQNALDAVAETEGARIVLAAWRDGEEVALSVGDNGPGIDPSVLPRLFIPFSTAKPRGLGLGLVISRDILAEWGGELSATSEPGRGATFTARLRWVHETGNTA</sequence>
<feature type="domain" description="Histidine kinase" evidence="14">
    <location>
        <begin position="398"/>
        <end position="609"/>
    </location>
</feature>
<dbReference type="SUPFAM" id="SSF103190">
    <property type="entry name" value="Sensory domain-like"/>
    <property type="match status" value="1"/>
</dbReference>
<keyword evidence="11" id="KW-0472">Membrane</keyword>
<dbReference type="Gene3D" id="6.10.250.3020">
    <property type="match status" value="1"/>
</dbReference>
<gene>
    <name evidence="15" type="ORF">NS365_22430</name>
</gene>
<dbReference type="PATRIC" id="fig|401562.4.peg.4793"/>
<keyword evidence="11" id="KW-1133">Transmembrane helix</keyword>
<dbReference type="PANTHER" id="PTHR43065">
    <property type="entry name" value="SENSOR HISTIDINE KINASE"/>
    <property type="match status" value="1"/>
</dbReference>
<dbReference type="InterPro" id="IPR036097">
    <property type="entry name" value="HisK_dim/P_sf"/>
</dbReference>
<reference evidence="15 16" key="1">
    <citation type="journal article" date="2016" name="Front. Microbiol.">
        <title>Genomic Resource of Rice Seed Associated Bacteria.</title>
        <authorList>
            <person name="Midha S."/>
            <person name="Bansal K."/>
            <person name="Sharma S."/>
            <person name="Kumar N."/>
            <person name="Patil P.P."/>
            <person name="Chaudhry V."/>
            <person name="Patil P.B."/>
        </authorList>
    </citation>
    <scope>NUCLEOTIDE SEQUENCE [LARGE SCALE GENOMIC DNA]</scope>
    <source>
        <strain evidence="15 16">NS365</strain>
    </source>
</reference>
<evidence type="ECO:0000256" key="7">
    <source>
        <dbReference type="ARBA" id="ARBA00022692"/>
    </source>
</evidence>
<dbReference type="SUPFAM" id="SSF47384">
    <property type="entry name" value="Homodimeric domain of signal transducing histidine kinase"/>
    <property type="match status" value="1"/>
</dbReference>
<comment type="subcellular location">
    <subcellularLocation>
        <location evidence="2">Cell membrane</location>
        <topology evidence="2">Multi-pass membrane protein</topology>
    </subcellularLocation>
</comment>
<dbReference type="InterPro" id="IPR005467">
    <property type="entry name" value="His_kinase_dom"/>
</dbReference>
<comment type="catalytic activity">
    <reaction evidence="1">
        <text>ATP + protein L-histidine = ADP + protein N-phospho-L-histidine.</text>
        <dbReference type="EC" id="2.7.13.3"/>
    </reaction>
</comment>
<keyword evidence="4" id="KW-1003">Cell membrane</keyword>
<dbReference type="InterPro" id="IPR036890">
    <property type="entry name" value="HATPase_C_sf"/>
</dbReference>
<keyword evidence="7" id="KW-0812">Transmembrane</keyword>
<keyword evidence="8" id="KW-0547">Nucleotide-binding</keyword>
<dbReference type="CDD" id="cd00082">
    <property type="entry name" value="HisKA"/>
    <property type="match status" value="1"/>
</dbReference>
<dbReference type="InterPro" id="IPR003594">
    <property type="entry name" value="HATPase_dom"/>
</dbReference>
<dbReference type="GO" id="GO:0005886">
    <property type="term" value="C:plasma membrane"/>
    <property type="evidence" value="ECO:0007669"/>
    <property type="project" value="UniProtKB-SubCell"/>
</dbReference>
<dbReference type="InterPro" id="IPR004358">
    <property type="entry name" value="Sig_transdc_His_kin-like_C"/>
</dbReference>
<dbReference type="InterPro" id="IPR003661">
    <property type="entry name" value="HisK_dim/P_dom"/>
</dbReference>
<dbReference type="PANTHER" id="PTHR43065:SF46">
    <property type="entry name" value="C4-DICARBOXYLATE TRANSPORT SENSOR PROTEIN DCTB"/>
    <property type="match status" value="1"/>
</dbReference>
<dbReference type="Pfam" id="PF02518">
    <property type="entry name" value="HATPase_c"/>
    <property type="match status" value="1"/>
</dbReference>
<dbReference type="Gene3D" id="3.30.565.10">
    <property type="entry name" value="Histidine kinase-like ATPase, C-terminal domain"/>
    <property type="match status" value="1"/>
</dbReference>
<dbReference type="GO" id="GO:0000155">
    <property type="term" value="F:phosphorelay sensor kinase activity"/>
    <property type="evidence" value="ECO:0007669"/>
    <property type="project" value="InterPro"/>
</dbReference>
<dbReference type="AlphaFoldDB" id="A0A175RFV1"/>
<dbReference type="PIRSF" id="PIRSF036431">
    <property type="entry name" value="STHK_DctB"/>
    <property type="match status" value="1"/>
</dbReference>
<keyword evidence="6" id="KW-0808">Transferase</keyword>
<evidence type="ECO:0000256" key="10">
    <source>
        <dbReference type="ARBA" id="ARBA00022840"/>
    </source>
</evidence>
<evidence type="ECO:0000256" key="4">
    <source>
        <dbReference type="ARBA" id="ARBA00022475"/>
    </source>
</evidence>
<evidence type="ECO:0000313" key="15">
    <source>
        <dbReference type="EMBL" id="KTR02163.1"/>
    </source>
</evidence>
<evidence type="ECO:0000256" key="5">
    <source>
        <dbReference type="ARBA" id="ARBA00022553"/>
    </source>
</evidence>
<evidence type="ECO:0000256" key="11">
    <source>
        <dbReference type="ARBA" id="ARBA00022989"/>
    </source>
</evidence>
<evidence type="ECO:0000259" key="14">
    <source>
        <dbReference type="PROSITE" id="PS50109"/>
    </source>
</evidence>
<evidence type="ECO:0000256" key="9">
    <source>
        <dbReference type="ARBA" id="ARBA00022777"/>
    </source>
</evidence>
<evidence type="ECO:0000256" key="8">
    <source>
        <dbReference type="ARBA" id="ARBA00022741"/>
    </source>
</evidence>
<dbReference type="PRINTS" id="PR00344">
    <property type="entry name" value="BCTRLSENSOR"/>
</dbReference>
<dbReference type="Gene3D" id="3.30.450.20">
    <property type="entry name" value="PAS domain"/>
    <property type="match status" value="2"/>
</dbReference>
<keyword evidence="12" id="KW-0902">Two-component regulatory system</keyword>
<dbReference type="InterPro" id="IPR029151">
    <property type="entry name" value="Sensor-like_sf"/>
</dbReference>
<feature type="coiled-coil region" evidence="13">
    <location>
        <begin position="334"/>
        <end position="389"/>
    </location>
</feature>
<dbReference type="EMBL" id="LDQA01000089">
    <property type="protein sequence ID" value="KTR02163.1"/>
    <property type="molecule type" value="Genomic_DNA"/>
</dbReference>
<dbReference type="GO" id="GO:0005524">
    <property type="term" value="F:ATP binding"/>
    <property type="evidence" value="ECO:0007669"/>
    <property type="project" value="UniProtKB-KW"/>
</dbReference>
<accession>A0A175RFV1</accession>
<dbReference type="Pfam" id="PF00512">
    <property type="entry name" value="HisKA"/>
    <property type="match status" value="1"/>
</dbReference>
<comment type="caution">
    <text evidence="15">The sequence shown here is derived from an EMBL/GenBank/DDBJ whole genome shotgun (WGS) entry which is preliminary data.</text>
</comment>
<dbReference type="EC" id="2.7.13.3" evidence="3"/>
<keyword evidence="10" id="KW-0067">ATP-binding</keyword>
<organism evidence="15 16">
    <name type="scientific">Aureimonas ureilytica</name>
    <dbReference type="NCBI Taxonomy" id="401562"/>
    <lineage>
        <taxon>Bacteria</taxon>
        <taxon>Pseudomonadati</taxon>
        <taxon>Pseudomonadota</taxon>
        <taxon>Alphaproteobacteria</taxon>
        <taxon>Hyphomicrobiales</taxon>
        <taxon>Aurantimonadaceae</taxon>
        <taxon>Aureimonas</taxon>
    </lineage>
</organism>
<dbReference type="PROSITE" id="PS50109">
    <property type="entry name" value="HIS_KIN"/>
    <property type="match status" value="1"/>
</dbReference>
<evidence type="ECO:0000256" key="2">
    <source>
        <dbReference type="ARBA" id="ARBA00004651"/>
    </source>
</evidence>
<evidence type="ECO:0000256" key="1">
    <source>
        <dbReference type="ARBA" id="ARBA00000085"/>
    </source>
</evidence>
<keyword evidence="9" id="KW-0418">Kinase</keyword>
<dbReference type="SMART" id="SM00388">
    <property type="entry name" value="HisKA"/>
    <property type="match status" value="1"/>
</dbReference>
<dbReference type="Proteomes" id="UP000078529">
    <property type="component" value="Unassembled WGS sequence"/>
</dbReference>
<evidence type="ECO:0000256" key="3">
    <source>
        <dbReference type="ARBA" id="ARBA00012438"/>
    </source>
</evidence>